<dbReference type="InterPro" id="IPR045925">
    <property type="entry name" value="DUF6344"/>
</dbReference>
<sequence length="124" mass="12733">MAVANVRTFWSAFITALLKCVAALGFAVPSRSPFSAPFAAPSPAAPRAEVAGGGVVAPSGQPSEPGRDRSLPPTMKQRIHAEAHGASPRARSMPGEIADAVPVVNTAAQGPIPSPRRNARPLYA</sequence>
<dbReference type="RefSeq" id="WP_136723378.1">
    <property type="nucleotide sequence ID" value="NZ_SUMC01000008.1"/>
</dbReference>
<dbReference type="Proteomes" id="UP000305778">
    <property type="component" value="Unassembled WGS sequence"/>
</dbReference>
<feature type="chain" id="PRO_5039387147" evidence="2">
    <location>
        <begin position="28"/>
        <end position="124"/>
    </location>
</feature>
<evidence type="ECO:0000313" key="4">
    <source>
        <dbReference type="Proteomes" id="UP000305778"/>
    </source>
</evidence>
<evidence type="ECO:0000313" key="3">
    <source>
        <dbReference type="EMBL" id="TKA11426.1"/>
    </source>
</evidence>
<dbReference type="AlphaFoldDB" id="A0A4U0SNQ5"/>
<evidence type="ECO:0000256" key="2">
    <source>
        <dbReference type="SAM" id="SignalP"/>
    </source>
</evidence>
<dbReference type="Pfam" id="PF19871">
    <property type="entry name" value="DUF6344"/>
    <property type="match status" value="1"/>
</dbReference>
<gene>
    <name evidence="3" type="ORF">FCI23_11370</name>
</gene>
<comment type="caution">
    <text evidence="3">The sequence shown here is derived from an EMBL/GenBank/DDBJ whole genome shotgun (WGS) entry which is preliminary data.</text>
</comment>
<reference evidence="3 4" key="1">
    <citation type="submission" date="2019-04" db="EMBL/GenBank/DDBJ databases">
        <title>Streptomyces oryziradicis sp. nov., a novel actinomycete isolated from rhizosphere soil of rice (Oryza sativa L.).</title>
        <authorList>
            <person name="Li C."/>
        </authorList>
    </citation>
    <scope>NUCLEOTIDE SEQUENCE [LARGE SCALE GENOMIC DNA]</scope>
    <source>
        <strain evidence="3 4">NEAU-C40</strain>
    </source>
</reference>
<organism evidence="3 4">
    <name type="scientific">Actinacidiphila oryziradicis</name>
    <dbReference type="NCBI Taxonomy" id="2571141"/>
    <lineage>
        <taxon>Bacteria</taxon>
        <taxon>Bacillati</taxon>
        <taxon>Actinomycetota</taxon>
        <taxon>Actinomycetes</taxon>
        <taxon>Kitasatosporales</taxon>
        <taxon>Streptomycetaceae</taxon>
        <taxon>Actinacidiphila</taxon>
    </lineage>
</organism>
<feature type="compositionally biased region" description="Low complexity" evidence="1">
    <location>
        <begin position="37"/>
        <end position="48"/>
    </location>
</feature>
<feature type="region of interest" description="Disordered" evidence="1">
    <location>
        <begin position="37"/>
        <end position="93"/>
    </location>
</feature>
<keyword evidence="2" id="KW-0732">Signal</keyword>
<proteinExistence type="predicted"/>
<evidence type="ECO:0000256" key="1">
    <source>
        <dbReference type="SAM" id="MobiDB-lite"/>
    </source>
</evidence>
<accession>A0A4U0SNQ5</accession>
<name>A0A4U0SNQ5_9ACTN</name>
<dbReference type="EMBL" id="SUMC01000008">
    <property type="protein sequence ID" value="TKA11426.1"/>
    <property type="molecule type" value="Genomic_DNA"/>
</dbReference>
<protein>
    <submittedName>
        <fullName evidence="3">Uncharacterized protein</fullName>
    </submittedName>
</protein>
<feature type="signal peptide" evidence="2">
    <location>
        <begin position="1"/>
        <end position="27"/>
    </location>
</feature>
<keyword evidence="4" id="KW-1185">Reference proteome</keyword>
<dbReference type="OrthoDB" id="4327235at2"/>